<evidence type="ECO:0000313" key="2">
    <source>
        <dbReference type="EMBL" id="KAA8902023.1"/>
    </source>
</evidence>
<feature type="transmembrane region" description="Helical" evidence="1">
    <location>
        <begin position="20"/>
        <end position="38"/>
    </location>
</feature>
<keyword evidence="3" id="KW-1185">Reference proteome</keyword>
<evidence type="ECO:0000256" key="1">
    <source>
        <dbReference type="SAM" id="Phobius"/>
    </source>
</evidence>
<proteinExistence type="predicted"/>
<gene>
    <name evidence="2" type="ORF">FN846DRAFT_891645</name>
</gene>
<evidence type="ECO:0000313" key="3">
    <source>
        <dbReference type="Proteomes" id="UP000326924"/>
    </source>
</evidence>
<dbReference type="InParanoid" id="A0A5J5ETE7"/>
<keyword evidence="1" id="KW-0812">Transmembrane</keyword>
<dbReference type="AlphaFoldDB" id="A0A5J5ETE7"/>
<reference evidence="2 3" key="1">
    <citation type="submission" date="2019-09" db="EMBL/GenBank/DDBJ databases">
        <title>Draft genome of the ectomycorrhizal ascomycete Sphaerosporella brunnea.</title>
        <authorList>
            <consortium name="DOE Joint Genome Institute"/>
            <person name="Benucci G.M."/>
            <person name="Marozzi G."/>
            <person name="Antonielli L."/>
            <person name="Sanchez S."/>
            <person name="Marco P."/>
            <person name="Wang X."/>
            <person name="Falini L.B."/>
            <person name="Barry K."/>
            <person name="Haridas S."/>
            <person name="Lipzen A."/>
            <person name="Labutti K."/>
            <person name="Grigoriev I.V."/>
            <person name="Murat C."/>
            <person name="Martin F."/>
            <person name="Albertini E."/>
            <person name="Donnini D."/>
            <person name="Bonito G."/>
        </authorList>
    </citation>
    <scope>NUCLEOTIDE SEQUENCE [LARGE SCALE GENOMIC DNA]</scope>
    <source>
        <strain evidence="2 3">Sb_GMNB300</strain>
    </source>
</reference>
<dbReference type="EMBL" id="VXIS01000138">
    <property type="protein sequence ID" value="KAA8902023.1"/>
    <property type="molecule type" value="Genomic_DNA"/>
</dbReference>
<dbReference type="Proteomes" id="UP000326924">
    <property type="component" value="Unassembled WGS sequence"/>
</dbReference>
<keyword evidence="1" id="KW-0472">Membrane</keyword>
<sequence length="109" mass="12183">MPHSWYARYSQCELQVVQGVFPASWTVMIAKGVWAILFRVHSRRTVTSVVPLLRTSSPVMDCRAPSRPPVTVNHVSYTPDRLSAELCLNAESRRALVAKMNRVCAPSEG</sequence>
<accession>A0A5J5ETE7</accession>
<name>A0A5J5ETE7_9PEZI</name>
<protein>
    <submittedName>
        <fullName evidence="2">Uncharacterized protein</fullName>
    </submittedName>
</protein>
<organism evidence="2 3">
    <name type="scientific">Sphaerosporella brunnea</name>
    <dbReference type="NCBI Taxonomy" id="1250544"/>
    <lineage>
        <taxon>Eukaryota</taxon>
        <taxon>Fungi</taxon>
        <taxon>Dikarya</taxon>
        <taxon>Ascomycota</taxon>
        <taxon>Pezizomycotina</taxon>
        <taxon>Pezizomycetes</taxon>
        <taxon>Pezizales</taxon>
        <taxon>Pyronemataceae</taxon>
        <taxon>Sphaerosporella</taxon>
    </lineage>
</organism>
<comment type="caution">
    <text evidence="2">The sequence shown here is derived from an EMBL/GenBank/DDBJ whole genome shotgun (WGS) entry which is preliminary data.</text>
</comment>
<keyword evidence="1" id="KW-1133">Transmembrane helix</keyword>